<dbReference type="PANTHER" id="PTHR12169:SF6">
    <property type="entry name" value="AFG1-LIKE ATPASE"/>
    <property type="match status" value="1"/>
</dbReference>
<dbReference type="PANTHER" id="PTHR12169">
    <property type="entry name" value="ATPASE N2B"/>
    <property type="match status" value="1"/>
</dbReference>
<proteinExistence type="predicted"/>
<dbReference type="eggNOG" id="COG1485">
    <property type="taxonomic scope" value="Bacteria"/>
</dbReference>
<evidence type="ECO:0000256" key="2">
    <source>
        <dbReference type="ARBA" id="ARBA00022840"/>
    </source>
</evidence>
<dbReference type="Proteomes" id="UP000000532">
    <property type="component" value="Chromosome"/>
</dbReference>
<dbReference type="SUPFAM" id="SSF52540">
    <property type="entry name" value="P-loop containing nucleoside triphosphate hydrolases"/>
    <property type="match status" value="1"/>
</dbReference>
<name>Q5SLG7_THET8</name>
<dbReference type="GO" id="GO:0016887">
    <property type="term" value="F:ATP hydrolysis activity"/>
    <property type="evidence" value="ECO:0007669"/>
    <property type="project" value="InterPro"/>
</dbReference>
<dbReference type="KEGG" id="ttj:TTHA0326"/>
<protein>
    <submittedName>
        <fullName evidence="3">ATP/GTP-binding integral membrane protein</fullName>
    </submittedName>
</protein>
<organism evidence="3 4">
    <name type="scientific">Thermus thermophilus (strain ATCC 27634 / DSM 579 / HB8)</name>
    <dbReference type="NCBI Taxonomy" id="300852"/>
    <lineage>
        <taxon>Bacteria</taxon>
        <taxon>Thermotogati</taxon>
        <taxon>Deinococcota</taxon>
        <taxon>Deinococci</taxon>
        <taxon>Thermales</taxon>
        <taxon>Thermaceae</taxon>
        <taxon>Thermus</taxon>
    </lineage>
</organism>
<evidence type="ECO:0000313" key="3">
    <source>
        <dbReference type="EMBL" id="BAD70149.1"/>
    </source>
</evidence>
<dbReference type="GO" id="GO:0005737">
    <property type="term" value="C:cytoplasm"/>
    <property type="evidence" value="ECO:0007669"/>
    <property type="project" value="TreeGrafter"/>
</dbReference>
<dbReference type="InterPro" id="IPR027417">
    <property type="entry name" value="P-loop_NTPase"/>
</dbReference>
<evidence type="ECO:0000256" key="1">
    <source>
        <dbReference type="ARBA" id="ARBA00022741"/>
    </source>
</evidence>
<sequence>MGALLFRAPRAARPACGPFLCCRTQVRALSLRAMRLVERTPEVDLDRLLQGFVPPPRFLGATFQTYRPDPRYPSQALVKERLRRWVHDRPRGFLRPRLPGPQGIYLDGGFGVGKTHLLVAAYLEAPSPKAFLTFEELTYTLGLLGLREGARRFSGLRYLFLDEFELDDPGNAQMVTHFLALTMDRGLRVATTSNTPPGALGEGRFNAEQFRHQIQSLARRFAVERIEGEDFRHRDPDRLPDPLPEERLLALYREDPRPKSLDDFPELIAHLRRLHPIRYRYLFDGLKAVYLRGLEPLHDQNDALRFVHFVDQLYNLGLDLKASGAPLKDLFPESYRHGAFAKKYGRALSRLAELLG</sequence>
<dbReference type="DNASU" id="3168058"/>
<dbReference type="Gene3D" id="3.40.50.300">
    <property type="entry name" value="P-loop containing nucleotide triphosphate hydrolases"/>
    <property type="match status" value="1"/>
</dbReference>
<dbReference type="AlphaFoldDB" id="Q5SLG7"/>
<gene>
    <name evidence="3" type="ordered locus">TTHA0326</name>
</gene>
<dbReference type="EMBL" id="AP008226">
    <property type="protein sequence ID" value="BAD70149.1"/>
    <property type="molecule type" value="Genomic_DNA"/>
</dbReference>
<dbReference type="PhylomeDB" id="Q5SLG7"/>
<keyword evidence="1" id="KW-0547">Nucleotide-binding</keyword>
<keyword evidence="4" id="KW-1185">Reference proteome</keyword>
<reference evidence="3 4" key="1">
    <citation type="submission" date="2004-11" db="EMBL/GenBank/DDBJ databases">
        <title>Complete genome sequence of Thermus thermophilus HB8.</title>
        <authorList>
            <person name="Masui R."/>
            <person name="Kurokawa K."/>
            <person name="Nakagawa N."/>
            <person name="Tokunaga F."/>
            <person name="Koyama Y."/>
            <person name="Shibata T."/>
            <person name="Oshima T."/>
            <person name="Yokoyama S."/>
            <person name="Yasunaga T."/>
            <person name="Kuramitsu S."/>
        </authorList>
    </citation>
    <scope>NUCLEOTIDE SEQUENCE [LARGE SCALE GENOMIC DNA]</scope>
    <source>
        <strain evidence="4">ATCC 27634 / DSM 579 / HB8</strain>
    </source>
</reference>
<evidence type="ECO:0000313" key="4">
    <source>
        <dbReference type="Proteomes" id="UP000000532"/>
    </source>
</evidence>
<dbReference type="InterPro" id="IPR005654">
    <property type="entry name" value="ATPase_AFG1-like"/>
</dbReference>
<accession>Q5SLG7</accession>
<keyword evidence="2" id="KW-0067">ATP-binding</keyword>
<dbReference type="NCBIfam" id="NF040713">
    <property type="entry name" value="ZapE"/>
    <property type="match status" value="1"/>
</dbReference>
<dbReference type="EnsemblBacteria" id="BAD70149">
    <property type="protein sequence ID" value="BAD70149"/>
    <property type="gene ID" value="BAD70149"/>
</dbReference>
<dbReference type="PATRIC" id="fig|300852.9.peg.326"/>
<dbReference type="Pfam" id="PF03969">
    <property type="entry name" value="AFG1_ATPase"/>
    <property type="match status" value="2"/>
</dbReference>
<dbReference type="HOGENOM" id="CLU_008681_4_0_0"/>
<dbReference type="GO" id="GO:0005524">
    <property type="term" value="F:ATP binding"/>
    <property type="evidence" value="ECO:0007669"/>
    <property type="project" value="UniProtKB-KW"/>
</dbReference>